<sequence>MSQSDEPDELLTNDPLALPIGMVLDKHLGQTGNRTGPPTDSCSGIAEWRPRRREHSEPPEVPPLTFPVRACRIPCAAGPGRRRSQQPGPDAVRTARPPGRVKLADHHDADDGAADRDDVGVLRRASGPFRHGHGELVRGGGEVIQMRRADLGIGLRSNAVVVAQVWRDHAGRQAALARLLRAVEVCTVDERTGRDAGVLLGRAGTSDVVDATVVLLARPGDRILTSDPKDITRLVQAGGVPAVVVRC</sequence>
<feature type="compositionally biased region" description="Basic and acidic residues" evidence="1">
    <location>
        <begin position="102"/>
        <end position="118"/>
    </location>
</feature>
<feature type="region of interest" description="Disordered" evidence="1">
    <location>
        <begin position="27"/>
        <end position="118"/>
    </location>
</feature>
<feature type="compositionally biased region" description="Polar residues" evidence="1">
    <location>
        <begin position="30"/>
        <end position="42"/>
    </location>
</feature>
<dbReference type="HOGENOM" id="CLU_1123249_0_0_11"/>
<organism evidence="2 3">
    <name type="scientific">Frankia alni (strain DSM 45986 / CECT 9034 / ACN14a)</name>
    <dbReference type="NCBI Taxonomy" id="326424"/>
    <lineage>
        <taxon>Bacteria</taxon>
        <taxon>Bacillati</taxon>
        <taxon>Actinomycetota</taxon>
        <taxon>Actinomycetes</taxon>
        <taxon>Frankiales</taxon>
        <taxon>Frankiaceae</taxon>
        <taxon>Frankia</taxon>
    </lineage>
</organism>
<accession>Q0RT69</accession>
<evidence type="ECO:0000256" key="1">
    <source>
        <dbReference type="SAM" id="MobiDB-lite"/>
    </source>
</evidence>
<dbReference type="Proteomes" id="UP000000657">
    <property type="component" value="Chromosome"/>
</dbReference>
<name>Q0RT69_FRAAA</name>
<protein>
    <submittedName>
        <fullName evidence="2">Uncharacterized protein</fullName>
    </submittedName>
</protein>
<dbReference type="STRING" id="326424.FRAAL0557"/>
<evidence type="ECO:0000313" key="2">
    <source>
        <dbReference type="EMBL" id="CAJ59232.1"/>
    </source>
</evidence>
<keyword evidence="3" id="KW-1185">Reference proteome</keyword>
<proteinExistence type="predicted"/>
<reference evidence="2 3" key="1">
    <citation type="journal article" date="2007" name="Genome Res.">
        <title>Genome characteristics of facultatively symbiotic Frankia sp. strains reflect host range and host plant biogeography.</title>
        <authorList>
            <person name="Normand P."/>
            <person name="Lapierre P."/>
            <person name="Tisa L.S."/>
            <person name="Gogarten J.P."/>
            <person name="Alloisio N."/>
            <person name="Bagnarol E."/>
            <person name="Bassi C.A."/>
            <person name="Berry A.M."/>
            <person name="Bickhart D.M."/>
            <person name="Choisne N."/>
            <person name="Couloux A."/>
            <person name="Cournoyer B."/>
            <person name="Cruveiller S."/>
            <person name="Daubin V."/>
            <person name="Demange N."/>
            <person name="Francino M.P."/>
            <person name="Goltsman E."/>
            <person name="Huang Y."/>
            <person name="Kopp O.R."/>
            <person name="Labarre L."/>
            <person name="Lapidus A."/>
            <person name="Lavire C."/>
            <person name="Marechal J."/>
            <person name="Martinez M."/>
            <person name="Mastronunzio J.E."/>
            <person name="Mullin B.C."/>
            <person name="Niemann J."/>
            <person name="Pujic P."/>
            <person name="Rawnsley T."/>
            <person name="Rouy Z."/>
            <person name="Schenowitz C."/>
            <person name="Sellstedt A."/>
            <person name="Tavares F."/>
            <person name="Tomkins J.P."/>
            <person name="Vallenet D."/>
            <person name="Valverde C."/>
            <person name="Wall L.G."/>
            <person name="Wang Y."/>
            <person name="Medigue C."/>
            <person name="Benson D.R."/>
        </authorList>
    </citation>
    <scope>NUCLEOTIDE SEQUENCE [LARGE SCALE GENOMIC DNA]</scope>
    <source>
        <strain evidence="3">DSM 45986 / CECT 9034 / ACN14a</strain>
    </source>
</reference>
<dbReference type="AlphaFoldDB" id="Q0RT69"/>
<dbReference type="RefSeq" id="WP_011601810.1">
    <property type="nucleotide sequence ID" value="NC_008278.1"/>
</dbReference>
<dbReference type="KEGG" id="fal:FRAAL0557"/>
<gene>
    <name evidence="2" type="ordered locus">FRAAL0557</name>
</gene>
<evidence type="ECO:0000313" key="3">
    <source>
        <dbReference type="Proteomes" id="UP000000657"/>
    </source>
</evidence>
<dbReference type="EMBL" id="CT573213">
    <property type="protein sequence ID" value="CAJ59232.1"/>
    <property type="molecule type" value="Genomic_DNA"/>
</dbReference>